<evidence type="ECO:0000313" key="4">
    <source>
        <dbReference type="Proteomes" id="UP000305921"/>
    </source>
</evidence>
<evidence type="ECO:0000313" key="3">
    <source>
        <dbReference type="EMBL" id="TLQ39301.1"/>
    </source>
</evidence>
<evidence type="ECO:0000256" key="2">
    <source>
        <dbReference type="SAM" id="Phobius"/>
    </source>
</evidence>
<feature type="transmembrane region" description="Helical" evidence="2">
    <location>
        <begin position="383"/>
        <end position="401"/>
    </location>
</feature>
<keyword evidence="2" id="KW-0812">Transmembrane</keyword>
<evidence type="ECO:0000256" key="1">
    <source>
        <dbReference type="SAM" id="MobiDB-lite"/>
    </source>
</evidence>
<feature type="transmembrane region" description="Helical" evidence="2">
    <location>
        <begin position="276"/>
        <end position="299"/>
    </location>
</feature>
<organism evidence="3 4">
    <name type="scientific">Streptomyces marianii</name>
    <dbReference type="NCBI Taxonomy" id="1817406"/>
    <lineage>
        <taxon>Bacteria</taxon>
        <taxon>Bacillati</taxon>
        <taxon>Actinomycetota</taxon>
        <taxon>Actinomycetes</taxon>
        <taxon>Kitasatosporales</taxon>
        <taxon>Streptomycetaceae</taxon>
        <taxon>Streptomyces</taxon>
    </lineage>
</organism>
<sequence>MAEPLRQGRFRAACLGPGASPGPTHRAVPMPGPGTCSEADHDEKFIRLLIHLALQGERITGASEEGGTMTTADDKTDPFHVPLPDEVPVPAARAEALVPDGDREMVEAPAPAPADAAVDAPVDAVDAQVSASEDGSSAPRGSGAEPVIPPKPASPPPTPENAPDEPAPDWWRGAQNQPKATPAKASPRESKPGWWDRLYKDQDADLDTYTGHVLTVPEGSGPVLIEVQKTSEPEPPKQDETAGEEDAPPQISDVPQPEPTLQIRTQPAKGWRPSRFWRVITFNGTAAMAGSAIGLNAYLSQFPPAAVTAASGLLGAGMALGGAFAAWKVTGSELLSPFVPFGALGRIGAVFVAAELGRRLGQELLPYTSGTVARYVGLSQSDTSLLVVGLTMCGTSGWLVWRTRYGGLLKRWLARIPLATSLLVCALYSNGPFI</sequence>
<feature type="region of interest" description="Disordered" evidence="1">
    <location>
        <begin position="61"/>
        <end position="99"/>
    </location>
</feature>
<reference evidence="3 4" key="1">
    <citation type="submission" date="2019-05" db="EMBL/GenBank/DDBJ databases">
        <title>Streptomyces marianii sp. nov., a novel marine actinomycete from southern coast of India.</title>
        <authorList>
            <person name="Iniyan A.M."/>
            <person name="Wink J."/>
            <person name="Ramprasad E."/>
            <person name="Ramana C.V."/>
            <person name="Bunk B."/>
            <person name="Sproer C."/>
            <person name="Joseph F.-J.R.S."/>
            <person name="Vincent S.G.P."/>
        </authorList>
    </citation>
    <scope>NUCLEOTIDE SEQUENCE [LARGE SCALE GENOMIC DNA]</scope>
    <source>
        <strain evidence="3 4">ICN19</strain>
    </source>
</reference>
<dbReference type="EMBL" id="VAWE01000002">
    <property type="protein sequence ID" value="TLQ39301.1"/>
    <property type="molecule type" value="Genomic_DNA"/>
</dbReference>
<proteinExistence type="predicted"/>
<dbReference type="OrthoDB" id="4066001at2"/>
<name>A0A5R9DU49_9ACTN</name>
<feature type="region of interest" description="Disordered" evidence="1">
    <location>
        <begin position="127"/>
        <end position="195"/>
    </location>
</feature>
<dbReference type="RefSeq" id="WP_138058113.1">
    <property type="nucleotide sequence ID" value="NZ_VAWE01000002.1"/>
</dbReference>
<protein>
    <submittedName>
        <fullName evidence="3">Uncharacterized protein</fullName>
    </submittedName>
</protein>
<dbReference type="Proteomes" id="UP000305921">
    <property type="component" value="Unassembled WGS sequence"/>
</dbReference>
<accession>A0A5R9DU49</accession>
<comment type="caution">
    <text evidence="3">The sequence shown here is derived from an EMBL/GenBank/DDBJ whole genome shotgun (WGS) entry which is preliminary data.</text>
</comment>
<keyword evidence="2" id="KW-0472">Membrane</keyword>
<keyword evidence="2" id="KW-1133">Transmembrane helix</keyword>
<keyword evidence="4" id="KW-1185">Reference proteome</keyword>
<feature type="transmembrane region" description="Helical" evidence="2">
    <location>
        <begin position="334"/>
        <end position="354"/>
    </location>
</feature>
<gene>
    <name evidence="3" type="ORF">FEF34_38565</name>
</gene>
<feature type="region of interest" description="Disordered" evidence="1">
    <location>
        <begin position="230"/>
        <end position="268"/>
    </location>
</feature>
<dbReference type="AlphaFoldDB" id="A0A5R9DU49"/>
<feature type="compositionally biased region" description="Pro residues" evidence="1">
    <location>
        <begin position="147"/>
        <end position="160"/>
    </location>
</feature>
<feature type="compositionally biased region" description="Basic and acidic residues" evidence="1">
    <location>
        <begin position="230"/>
        <end position="240"/>
    </location>
</feature>
<feature type="transmembrane region" description="Helical" evidence="2">
    <location>
        <begin position="305"/>
        <end position="327"/>
    </location>
</feature>